<dbReference type="PANTHER" id="PTHR43802">
    <property type="entry name" value="ENOYL-COA HYDRATASE"/>
    <property type="match status" value="1"/>
</dbReference>
<dbReference type="NCBIfam" id="NF004840">
    <property type="entry name" value="PRK06190.1"/>
    <property type="match status" value="1"/>
</dbReference>
<protein>
    <submittedName>
        <fullName evidence="2">ECHIA protein</fullName>
    </submittedName>
</protein>
<comment type="similarity">
    <text evidence="1">Belongs to the enoyl-CoA hydratase/isomerase family.</text>
</comment>
<dbReference type="EMBL" id="CAJNIZ010036113">
    <property type="protein sequence ID" value="CAE7563630.1"/>
    <property type="molecule type" value="Genomic_DNA"/>
</dbReference>
<dbReference type="Gene3D" id="3.90.226.10">
    <property type="entry name" value="2-enoyl-CoA Hydratase, Chain A, domain 1"/>
    <property type="match status" value="1"/>
</dbReference>
<proteinExistence type="inferred from homology"/>
<evidence type="ECO:0000256" key="1">
    <source>
        <dbReference type="ARBA" id="ARBA00005254"/>
    </source>
</evidence>
<name>A0A812UEP1_SYMPI</name>
<organism evidence="2 3">
    <name type="scientific">Symbiodinium pilosum</name>
    <name type="common">Dinoflagellate</name>
    <dbReference type="NCBI Taxonomy" id="2952"/>
    <lineage>
        <taxon>Eukaryota</taxon>
        <taxon>Sar</taxon>
        <taxon>Alveolata</taxon>
        <taxon>Dinophyceae</taxon>
        <taxon>Suessiales</taxon>
        <taxon>Symbiodiniaceae</taxon>
        <taxon>Symbiodinium</taxon>
    </lineage>
</organism>
<dbReference type="PANTHER" id="PTHR43802:SF1">
    <property type="entry name" value="IP11341P-RELATED"/>
    <property type="match status" value="1"/>
</dbReference>
<dbReference type="InterPro" id="IPR029045">
    <property type="entry name" value="ClpP/crotonase-like_dom_sf"/>
</dbReference>
<dbReference type="OrthoDB" id="2018133at2759"/>
<accession>A0A812UEP1</accession>
<comment type="caution">
    <text evidence="2">The sequence shown here is derived from an EMBL/GenBank/DDBJ whole genome shotgun (WGS) entry which is preliminary data.</text>
</comment>
<evidence type="ECO:0000313" key="3">
    <source>
        <dbReference type="Proteomes" id="UP000649617"/>
    </source>
</evidence>
<dbReference type="CDD" id="cd06558">
    <property type="entry name" value="crotonase-like"/>
    <property type="match status" value="1"/>
</dbReference>
<dbReference type="SUPFAM" id="SSF52096">
    <property type="entry name" value="ClpP/crotonase"/>
    <property type="match status" value="1"/>
</dbReference>
<keyword evidence="3" id="KW-1185">Reference proteome</keyword>
<dbReference type="AlphaFoldDB" id="A0A812UEP1"/>
<dbReference type="Pfam" id="PF00378">
    <property type="entry name" value="ECH_1"/>
    <property type="match status" value="1"/>
</dbReference>
<dbReference type="InterPro" id="IPR001753">
    <property type="entry name" value="Enoyl-CoA_hydra/iso"/>
</dbReference>
<reference evidence="2" key="1">
    <citation type="submission" date="2021-02" db="EMBL/GenBank/DDBJ databases">
        <authorList>
            <person name="Dougan E. K."/>
            <person name="Rhodes N."/>
            <person name="Thang M."/>
            <person name="Chan C."/>
        </authorList>
    </citation>
    <scope>NUCLEOTIDE SEQUENCE</scope>
</reference>
<dbReference type="Proteomes" id="UP000649617">
    <property type="component" value="Unassembled WGS sequence"/>
</dbReference>
<gene>
    <name evidence="2" type="primary">ECHIA</name>
    <name evidence="2" type="ORF">SPIL2461_LOCUS15091</name>
</gene>
<sequence length="265" mass="28672">MSASSFIAHTTEVDGAIHVITLNRPEAQNALTMDMLNDIASVFLSLRSDTTVRAVILTGSGQKAFSAGIDLMKADGIFTGYFPTPAEQDPRVQIESFPWPVICAVNGFAITGGFELALACDILIASENASFADTHAKFGIAPAWGLSQKLTRIMGPSRAKELHFTGRFLKANEAAAWGLVNSVVPPDKLMPHCLGLATEMTKMNPAMLQMLKRTIDDGYGMSFKDGCSNEQSVAFAYYKAMGKELFDKMKKFIASRGSKEGKSKL</sequence>
<evidence type="ECO:0000313" key="2">
    <source>
        <dbReference type="EMBL" id="CAE7563630.1"/>
    </source>
</evidence>